<dbReference type="CDD" id="cd11531">
    <property type="entry name" value="NTP-PPase_BsYpjD"/>
    <property type="match status" value="1"/>
</dbReference>
<dbReference type="AlphaFoldDB" id="A0A660L4P7"/>
<comment type="caution">
    <text evidence="2">The sequence shown here is derived from an EMBL/GenBank/DDBJ whole genome shotgun (WGS) entry which is preliminary data.</text>
</comment>
<feature type="domain" description="NTP pyrophosphohydrolase MazG-like" evidence="1">
    <location>
        <begin position="36"/>
        <end position="115"/>
    </location>
</feature>
<dbReference type="InterPro" id="IPR004518">
    <property type="entry name" value="MazG-like_dom"/>
</dbReference>
<dbReference type="Pfam" id="PF03819">
    <property type="entry name" value="MazG"/>
    <property type="match status" value="1"/>
</dbReference>
<keyword evidence="3" id="KW-1185">Reference proteome</keyword>
<dbReference type="RefSeq" id="WP_245956454.1">
    <property type="nucleotide sequence ID" value="NZ_RBIJ01000001.1"/>
</dbReference>
<gene>
    <name evidence="2" type="ORF">C7438_0666</name>
</gene>
<dbReference type="Proteomes" id="UP000267019">
    <property type="component" value="Unassembled WGS sequence"/>
</dbReference>
<dbReference type="PIRSF" id="PIRSF029904">
    <property type="entry name" value="UCP029904_pph"/>
    <property type="match status" value="1"/>
</dbReference>
<name>A0A660L4P7_9BACL</name>
<dbReference type="InterPro" id="IPR047046">
    <property type="entry name" value="YpjD/YvdC"/>
</dbReference>
<evidence type="ECO:0000259" key="1">
    <source>
        <dbReference type="Pfam" id="PF03819"/>
    </source>
</evidence>
<dbReference type="SUPFAM" id="SSF101386">
    <property type="entry name" value="all-alpha NTP pyrophosphatases"/>
    <property type="match status" value="1"/>
</dbReference>
<dbReference type="PANTHER" id="PTHR42692">
    <property type="entry name" value="NUCLEOTIDE PYROPHOSPHOHYDROLASE"/>
    <property type="match status" value="1"/>
</dbReference>
<reference evidence="2 3" key="1">
    <citation type="submission" date="2018-10" db="EMBL/GenBank/DDBJ databases">
        <title>Genomic Encyclopedia of Type Strains, Phase IV (KMG-IV): sequencing the most valuable type-strain genomes for metagenomic binning, comparative biology and taxonomic classification.</title>
        <authorList>
            <person name="Goeker M."/>
        </authorList>
    </citation>
    <scope>NUCLEOTIDE SEQUENCE [LARGE SCALE GENOMIC DNA]</scope>
    <source>
        <strain evidence="2 3">DSM 22653</strain>
    </source>
</reference>
<organism evidence="2 3">
    <name type="scientific">Brockia lithotrophica</name>
    <dbReference type="NCBI Taxonomy" id="933949"/>
    <lineage>
        <taxon>Bacteria</taxon>
        <taxon>Bacillati</taxon>
        <taxon>Bacillota</taxon>
        <taxon>Bacilli</taxon>
        <taxon>Bacillales</taxon>
        <taxon>Bacillales Family X. Incertae Sedis</taxon>
        <taxon>Brockia</taxon>
    </lineage>
</organism>
<protein>
    <submittedName>
        <fullName evidence="2">NTP pyrophosphatase (Non-canonical NTP hydrolase)</fullName>
    </submittedName>
</protein>
<evidence type="ECO:0000313" key="2">
    <source>
        <dbReference type="EMBL" id="RKQ89011.1"/>
    </source>
</evidence>
<accession>A0A660L4P7</accession>
<evidence type="ECO:0000313" key="3">
    <source>
        <dbReference type="Proteomes" id="UP000267019"/>
    </source>
</evidence>
<dbReference type="InterPro" id="IPR012359">
    <property type="entry name" value="MazG-related_YpjD"/>
</dbReference>
<dbReference type="PANTHER" id="PTHR42692:SF1">
    <property type="entry name" value="NUCLEOTIDE PYROPHOSPHOHYDROLASE"/>
    <property type="match status" value="1"/>
</dbReference>
<dbReference type="GO" id="GO:0016787">
    <property type="term" value="F:hydrolase activity"/>
    <property type="evidence" value="ECO:0007669"/>
    <property type="project" value="UniProtKB-KW"/>
</dbReference>
<dbReference type="EMBL" id="RBIJ01000001">
    <property type="protein sequence ID" value="RKQ89011.1"/>
    <property type="molecule type" value="Genomic_DNA"/>
</dbReference>
<keyword evidence="2" id="KW-0378">Hydrolase</keyword>
<dbReference type="Gene3D" id="1.10.287.1080">
    <property type="entry name" value="MazG-like"/>
    <property type="match status" value="1"/>
</dbReference>
<proteinExistence type="predicted"/>
<sequence>MSEAAREGQTPQVRKTLAEIQREVDELISGYAAGYFTPLTMIARLAEEVGELAREVNHRFGEKPKKPTEPEGSLEEELGDIFFVLVSFANAQGIDLEAAYEAVMAKYRTRDRDRWPRREPVREGGDSR</sequence>